<keyword evidence="5 12" id="KW-0812">Transmembrane</keyword>
<evidence type="ECO:0000256" key="1">
    <source>
        <dbReference type="ARBA" id="ARBA00004141"/>
    </source>
</evidence>
<organism evidence="14 15">
    <name type="scientific">Rhodobium gokarnense</name>
    <dbReference type="NCBI Taxonomy" id="364296"/>
    <lineage>
        <taxon>Bacteria</taxon>
        <taxon>Pseudomonadati</taxon>
        <taxon>Pseudomonadota</taxon>
        <taxon>Alphaproteobacteria</taxon>
        <taxon>Hyphomicrobiales</taxon>
        <taxon>Rhodobiaceae</taxon>
        <taxon>Rhodobium</taxon>
    </lineage>
</organism>
<dbReference type="PROSITE" id="PS00379">
    <property type="entry name" value="CDP_ALCOHOL_P_TRANSF"/>
    <property type="match status" value="1"/>
</dbReference>
<evidence type="ECO:0000313" key="14">
    <source>
        <dbReference type="EMBL" id="MCW2309445.1"/>
    </source>
</evidence>
<feature type="transmembrane region" description="Helical" evidence="12">
    <location>
        <begin position="183"/>
        <end position="202"/>
    </location>
</feature>
<dbReference type="RefSeq" id="WP_264603023.1">
    <property type="nucleotide sequence ID" value="NZ_JAOQNS010000012.1"/>
</dbReference>
<feature type="transmembrane region" description="Helical" evidence="12">
    <location>
        <begin position="153"/>
        <end position="177"/>
    </location>
</feature>
<feature type="transmembrane region" description="Helical" evidence="12">
    <location>
        <begin position="115"/>
        <end position="133"/>
    </location>
</feature>
<reference evidence="15" key="1">
    <citation type="submission" date="2023-07" db="EMBL/GenBank/DDBJ databases">
        <title>Genome sequencing of Purple Non-Sulfur Bacteria from various extreme environments.</title>
        <authorList>
            <person name="Mayer M."/>
        </authorList>
    </citation>
    <scope>NUCLEOTIDE SEQUENCE [LARGE SCALE GENOMIC DNA]</scope>
    <source>
        <strain evidence="15">DSM 17935</strain>
    </source>
</reference>
<keyword evidence="8 12" id="KW-0472">Membrane</keyword>
<proteinExistence type="inferred from homology"/>
<comment type="similarity">
    <text evidence="2 11">Belongs to the CDP-alcohol phosphatidyltransferase class-I family.</text>
</comment>
<comment type="subcellular location">
    <subcellularLocation>
        <location evidence="1">Membrane</location>
        <topology evidence="1">Multi-pass membrane protein</topology>
    </subcellularLocation>
</comment>
<feature type="transmembrane region" description="Helical" evidence="12">
    <location>
        <begin position="54"/>
        <end position="70"/>
    </location>
</feature>
<evidence type="ECO:0000256" key="10">
    <source>
        <dbReference type="ARBA" id="ARBA00023264"/>
    </source>
</evidence>
<keyword evidence="15" id="KW-1185">Reference proteome</keyword>
<comment type="caution">
    <text evidence="14">The sequence shown here is derived from an EMBL/GenBank/DDBJ whole genome shotgun (WGS) entry which is preliminary data.</text>
</comment>
<dbReference type="GO" id="GO:0003882">
    <property type="term" value="F:CDP-diacylglycerol-serine O-phosphatidyltransferase activity"/>
    <property type="evidence" value="ECO:0007669"/>
    <property type="project" value="UniProtKB-EC"/>
</dbReference>
<evidence type="ECO:0000256" key="5">
    <source>
        <dbReference type="ARBA" id="ARBA00022692"/>
    </source>
</evidence>
<dbReference type="PANTHER" id="PTHR14269">
    <property type="entry name" value="CDP-DIACYLGLYCEROL--GLYCEROL-3-PHOSPHATE 3-PHOSPHATIDYLTRANSFERASE-RELATED"/>
    <property type="match status" value="1"/>
</dbReference>
<keyword evidence="6 12" id="KW-1133">Transmembrane helix</keyword>
<feature type="transmembrane region" description="Helical" evidence="12">
    <location>
        <begin position="238"/>
        <end position="256"/>
    </location>
</feature>
<evidence type="ECO:0000256" key="9">
    <source>
        <dbReference type="ARBA" id="ARBA00023209"/>
    </source>
</evidence>
<keyword evidence="4 11" id="KW-0808">Transferase</keyword>
<evidence type="ECO:0000259" key="13">
    <source>
        <dbReference type="Pfam" id="PF08009"/>
    </source>
</evidence>
<evidence type="ECO:0000256" key="7">
    <source>
        <dbReference type="ARBA" id="ARBA00023098"/>
    </source>
</evidence>
<evidence type="ECO:0000256" key="4">
    <source>
        <dbReference type="ARBA" id="ARBA00022679"/>
    </source>
</evidence>
<sequence length="279" mass="30790">MDWLFPPFDPGRRRRSRRYRFRRLPLRVILPNVVTLLALCSGLTAIRMALESRFGWAIAAILLAALLDAVDGRVARLLKGTSRFGAELDSLADFVNFGVAPAIILYIWLLNEARGLGWIVVLIFAIAAALRLARFNVSLDDGADRRPWQVDFFVGMPAPAGALTVLLPVYLALLGLIPADVYIVVPVILHILFTAFMMVSNLPTYSGKRIGARVHRNVVLPLLVAVVMTVALVVSYPFVMLSLGVLAYLVTLPVAWHDYRRRMARDTEKAAGKAKGKGS</sequence>
<evidence type="ECO:0000256" key="2">
    <source>
        <dbReference type="ARBA" id="ARBA00010441"/>
    </source>
</evidence>
<dbReference type="InterPro" id="IPR000462">
    <property type="entry name" value="CDP-OH_P_trans"/>
</dbReference>
<dbReference type="EC" id="2.7.8.8" evidence="14"/>
<dbReference type="Pfam" id="PF01066">
    <property type="entry name" value="CDP-OH_P_transf"/>
    <property type="match status" value="1"/>
</dbReference>
<dbReference type="InterPro" id="IPR012616">
    <property type="entry name" value="CDP-OH_P_trans_C"/>
</dbReference>
<evidence type="ECO:0000256" key="11">
    <source>
        <dbReference type="RuleBase" id="RU003750"/>
    </source>
</evidence>
<feature type="transmembrane region" description="Helical" evidence="12">
    <location>
        <begin position="24"/>
        <end position="48"/>
    </location>
</feature>
<dbReference type="InterPro" id="IPR050324">
    <property type="entry name" value="CDP-alcohol_PTase-I"/>
</dbReference>
<evidence type="ECO:0000256" key="3">
    <source>
        <dbReference type="ARBA" id="ARBA00022516"/>
    </source>
</evidence>
<keyword evidence="7" id="KW-0443">Lipid metabolism</keyword>
<keyword evidence="10" id="KW-1208">Phospholipid metabolism</keyword>
<dbReference type="PANTHER" id="PTHR14269:SF61">
    <property type="entry name" value="CDP-DIACYLGLYCEROL--SERINE O-PHOSPHATIDYLTRANSFERASE"/>
    <property type="match status" value="1"/>
</dbReference>
<evidence type="ECO:0000256" key="8">
    <source>
        <dbReference type="ARBA" id="ARBA00023136"/>
    </source>
</evidence>
<accession>A0ABT3HGB3</accession>
<feature type="transmembrane region" description="Helical" evidence="12">
    <location>
        <begin position="91"/>
        <end position="109"/>
    </location>
</feature>
<keyword evidence="9" id="KW-0594">Phospholipid biosynthesis</keyword>
<gene>
    <name evidence="14" type="ORF">M2319_003799</name>
</gene>
<evidence type="ECO:0000313" key="15">
    <source>
        <dbReference type="Proteomes" id="UP001209755"/>
    </source>
</evidence>
<feature type="transmembrane region" description="Helical" evidence="12">
    <location>
        <begin position="214"/>
        <end position="232"/>
    </location>
</feature>
<dbReference type="Pfam" id="PF08009">
    <property type="entry name" value="CDP-OH_P_tran_2"/>
    <property type="match status" value="1"/>
</dbReference>
<name>A0ABT3HGB3_9HYPH</name>
<evidence type="ECO:0000256" key="6">
    <source>
        <dbReference type="ARBA" id="ARBA00022989"/>
    </source>
</evidence>
<dbReference type="Proteomes" id="UP001209755">
    <property type="component" value="Unassembled WGS sequence"/>
</dbReference>
<dbReference type="InterPro" id="IPR048254">
    <property type="entry name" value="CDP_ALCOHOL_P_TRANSF_CS"/>
</dbReference>
<evidence type="ECO:0000256" key="12">
    <source>
        <dbReference type="SAM" id="Phobius"/>
    </source>
</evidence>
<dbReference type="Gene3D" id="1.20.120.1760">
    <property type="match status" value="1"/>
</dbReference>
<dbReference type="EMBL" id="JAOQNS010000012">
    <property type="protein sequence ID" value="MCW2309445.1"/>
    <property type="molecule type" value="Genomic_DNA"/>
</dbReference>
<feature type="domain" description="CDP-alcohol phosphatidyltransferase C-terminal" evidence="13">
    <location>
        <begin position="218"/>
        <end position="253"/>
    </location>
</feature>
<dbReference type="InterPro" id="IPR043130">
    <property type="entry name" value="CDP-OH_PTrfase_TM_dom"/>
</dbReference>
<keyword evidence="3" id="KW-0444">Lipid biosynthesis</keyword>
<protein>
    <submittedName>
        <fullName evidence="14">CDP-diacylglycerol--serine O-phosphatidyltransferase</fullName>
        <ecNumber evidence="14">2.7.8.8</ecNumber>
    </submittedName>
</protein>